<dbReference type="Proteomes" id="UP000003729">
    <property type="component" value="Unassembled WGS sequence"/>
</dbReference>
<dbReference type="EMBL" id="ABXW01000002">
    <property type="protein sequence ID" value="EEB47913.1"/>
    <property type="molecule type" value="Genomic_DNA"/>
</dbReference>
<comment type="caution">
    <text evidence="1">The sequence shown here is derived from an EMBL/GenBank/DDBJ whole genome shotgun (WGS) entry which is preliminary data.</text>
</comment>
<reference evidence="1 2" key="2">
    <citation type="submission" date="2008-10" db="EMBL/GenBank/DDBJ databases">
        <authorList>
            <person name="Fulton L."/>
            <person name="Clifton S."/>
            <person name="Fulton B."/>
            <person name="Xu J."/>
            <person name="Minx P."/>
            <person name="Pepin K.H."/>
            <person name="Johnson M."/>
            <person name="Bhonagiri V."/>
            <person name="Nash W.E."/>
            <person name="Mardis E.R."/>
            <person name="Wilson R.K."/>
        </authorList>
    </citation>
    <scope>NUCLEOTIDE SEQUENCE [LARGE SCALE GENOMIC DNA]</scope>
    <source>
        <strain evidence="1 2">DSM 30120</strain>
    </source>
</reference>
<organism evidence="1 2">
    <name type="scientific">Providencia alcalifaciens DSM 30120</name>
    <dbReference type="NCBI Taxonomy" id="520999"/>
    <lineage>
        <taxon>Bacteria</taxon>
        <taxon>Pseudomonadati</taxon>
        <taxon>Pseudomonadota</taxon>
        <taxon>Gammaproteobacteria</taxon>
        <taxon>Enterobacterales</taxon>
        <taxon>Morganellaceae</taxon>
        <taxon>Providencia</taxon>
    </lineage>
</organism>
<accession>B6X9Q6</accession>
<evidence type="ECO:0000313" key="1">
    <source>
        <dbReference type="EMBL" id="EEB47913.1"/>
    </source>
</evidence>
<dbReference type="AlphaFoldDB" id="B6X9Q6"/>
<reference evidence="1 2" key="1">
    <citation type="submission" date="2008-10" db="EMBL/GenBank/DDBJ databases">
        <title>Draft genome sequence of Providencia alcalifaciens (DSM 30120).</title>
        <authorList>
            <person name="Sudarsanam P."/>
            <person name="Ley R."/>
            <person name="Guruge J."/>
            <person name="Turnbaugh P.J."/>
            <person name="Mahowald M."/>
            <person name="Liep D."/>
            <person name="Gordon J."/>
        </authorList>
    </citation>
    <scope>NUCLEOTIDE SEQUENCE [LARGE SCALE GENOMIC DNA]</scope>
    <source>
        <strain evidence="1 2">DSM 30120</strain>
    </source>
</reference>
<protein>
    <submittedName>
        <fullName evidence="1">Uncharacterized protein</fullName>
    </submittedName>
</protein>
<proteinExistence type="predicted"/>
<gene>
    <name evidence="1" type="ORF">PROVALCAL_00051</name>
</gene>
<sequence>MSRGVVYYVFHLESQAIIFNYFLSSPQLSRGFEVFFEPVCRDNGCAL</sequence>
<evidence type="ECO:0000313" key="2">
    <source>
        <dbReference type="Proteomes" id="UP000003729"/>
    </source>
</evidence>
<name>B6X9Q6_9GAMM</name>